<proteinExistence type="predicted"/>
<organism evidence="1">
    <name type="scientific">Ralstonia solanacearum</name>
    <name type="common">Pseudomonas solanacearum</name>
    <dbReference type="NCBI Taxonomy" id="305"/>
    <lineage>
        <taxon>Bacteria</taxon>
        <taxon>Pseudomonadati</taxon>
        <taxon>Pseudomonadota</taxon>
        <taxon>Betaproteobacteria</taxon>
        <taxon>Burkholderiales</taxon>
        <taxon>Burkholderiaceae</taxon>
        <taxon>Ralstonia</taxon>
        <taxon>Ralstonia solanacearum species complex</taxon>
    </lineage>
</organism>
<gene>
    <name evidence="1" type="ORF">C2L97_12375</name>
</gene>
<reference evidence="1" key="1">
    <citation type="submission" date="2018-01" db="EMBL/GenBank/DDBJ databases">
        <title>Complete Genome Sequence of three strains from Ralstonia solanacearum ecotype Moko sequevar IIA-53 from Brazil.</title>
        <authorList>
            <person name="Silva J.R."/>
            <person name="Albuquerque G.M.R."/>
            <person name="Pais A.K.L."/>
            <person name="Silva A.M.F."/>
            <person name="Boiteux M.E.N.F."/>
            <person name="Souza E.B."/>
            <person name="Mariano R.L.R."/>
        </authorList>
    </citation>
    <scope>NUCLEOTIDE SEQUENCE [LARGE SCALE GENOMIC DNA]</scope>
    <source>
        <strain evidence="1">SFC</strain>
    </source>
</reference>
<evidence type="ECO:0000313" key="1">
    <source>
        <dbReference type="EMBL" id="AYB56751.1"/>
    </source>
</evidence>
<dbReference type="AlphaFoldDB" id="A0A5H2PLN8"/>
<dbReference type="RefSeq" id="WP_014617627.1">
    <property type="nucleotide sequence ID" value="NZ_CDLS01000001.1"/>
</dbReference>
<protein>
    <submittedName>
        <fullName evidence="1">Uncharacterized protein</fullName>
    </submittedName>
</protein>
<sequence length="165" mass="18712">MNLAALQHAMQLPPAHYAEAPLETYRQFIAQVEQLHAFAKEARAFADVVSELRYADLARQAILATGRDHGTVRIDDRGQTVKCELTNNVVWDQTKLRQLARNIAASGDIPEQYMTITYKVSETKYKNWPDVMRKQFEGARTVRPGKPSFALEQPDVVLAAQEAWQ</sequence>
<dbReference type="EMBL" id="CP026092">
    <property type="protein sequence ID" value="AYB56751.1"/>
    <property type="molecule type" value="Genomic_DNA"/>
</dbReference>
<accession>A0A5H2PLN8</accession>
<name>A0A5H2PLN8_RALSL</name>
<dbReference type="GeneID" id="61363562"/>